<accession>A0A2T5BWF2</accession>
<proteinExistence type="predicted"/>
<organism evidence="1 2">
    <name type="scientific">Rhodovulum imhoffii</name>
    <dbReference type="NCBI Taxonomy" id="365340"/>
    <lineage>
        <taxon>Bacteria</taxon>
        <taxon>Pseudomonadati</taxon>
        <taxon>Pseudomonadota</taxon>
        <taxon>Alphaproteobacteria</taxon>
        <taxon>Rhodobacterales</taxon>
        <taxon>Paracoccaceae</taxon>
        <taxon>Rhodovulum</taxon>
    </lineage>
</organism>
<evidence type="ECO:0000313" key="2">
    <source>
        <dbReference type="Proteomes" id="UP000243859"/>
    </source>
</evidence>
<protein>
    <submittedName>
        <fullName evidence="1">Uncharacterized protein</fullName>
    </submittedName>
</protein>
<dbReference type="InterPro" id="IPR012349">
    <property type="entry name" value="Split_barrel_FMN-bd"/>
</dbReference>
<dbReference type="OrthoDB" id="9814594at2"/>
<reference evidence="1 2" key="1">
    <citation type="submission" date="2018-04" db="EMBL/GenBank/DDBJ databases">
        <title>Genomic Encyclopedia of Archaeal and Bacterial Type Strains, Phase II (KMG-II): from individual species to whole genera.</title>
        <authorList>
            <person name="Goeker M."/>
        </authorList>
    </citation>
    <scope>NUCLEOTIDE SEQUENCE [LARGE SCALE GENOMIC DNA]</scope>
    <source>
        <strain evidence="1 2">DSM 18064</strain>
    </source>
</reference>
<name>A0A2T5BWF2_9RHOB</name>
<gene>
    <name evidence="1" type="ORF">C8N32_101160</name>
</gene>
<dbReference type="Gene3D" id="2.30.110.10">
    <property type="entry name" value="Electron Transport, Fmn-binding Protein, Chain A"/>
    <property type="match status" value="1"/>
</dbReference>
<sequence>MTSQPPLLPPDGEARHLARQILAGARYAALAVIDLESDTPFVSRVGMGLCPQGLPISLMSDLALHTAALRANPACALLLGEPGEKGDPLTYPRLTLQCRSAFIPRGGTEHAALRRHYLLSHPKAQIYIDFADFSFVHMPPFAVHLNAGFGKAYRLKPADLLS</sequence>
<dbReference type="RefSeq" id="WP_107890563.1">
    <property type="nucleotide sequence ID" value="NZ_NHSI01000066.1"/>
</dbReference>
<dbReference type="Proteomes" id="UP000243859">
    <property type="component" value="Unassembled WGS sequence"/>
</dbReference>
<dbReference type="AlphaFoldDB" id="A0A2T5BWF2"/>
<evidence type="ECO:0000313" key="1">
    <source>
        <dbReference type="EMBL" id="PTN03963.1"/>
    </source>
</evidence>
<dbReference type="EMBL" id="QAAA01000001">
    <property type="protein sequence ID" value="PTN03963.1"/>
    <property type="molecule type" value="Genomic_DNA"/>
</dbReference>
<comment type="caution">
    <text evidence="1">The sequence shown here is derived from an EMBL/GenBank/DDBJ whole genome shotgun (WGS) entry which is preliminary data.</text>
</comment>
<keyword evidence="2" id="KW-1185">Reference proteome</keyword>
<dbReference type="SUPFAM" id="SSF50475">
    <property type="entry name" value="FMN-binding split barrel"/>
    <property type="match status" value="1"/>
</dbReference>